<dbReference type="InterPro" id="IPR036318">
    <property type="entry name" value="FAD-bd_PCMH-like_sf"/>
</dbReference>
<reference evidence="4 5" key="1">
    <citation type="submission" date="2024-07" db="EMBL/GenBank/DDBJ databases">
        <authorList>
            <person name="Lee S."/>
            <person name="Kang M."/>
        </authorList>
    </citation>
    <scope>NUCLEOTIDE SEQUENCE [LARGE SCALE GENOMIC DNA]</scope>
    <source>
        <strain evidence="4 5">DS6</strain>
    </source>
</reference>
<sequence>MTPEPAGATWAGSHTFGACGLVRPASVGELQELVASQPRVRALGSRHSFTDLADTAGLLVSVDGLDGDPGQPALDGSVVRVPAGMRYGDLAVWLQARGRALANLASLPHISVAGAIATGTHGSGVGNGSLAAAVTALELVDGRGELVRLTAGPGGSPDFAGAVVGLGALGIVTHLELQTEPSYDVVQVVHEGLTWPTLAERVEEILAVAYSVSVFTRWVDEPDGTVGRAWVKSRSGSPAVPGATPADGPRHVIPGLDPSLTTQQLGRPGPWHERLPHFRGGGG</sequence>
<dbReference type="Gene3D" id="3.30.465.10">
    <property type="match status" value="1"/>
</dbReference>
<protein>
    <submittedName>
        <fullName evidence="4">FAD-binding protein</fullName>
    </submittedName>
</protein>
<evidence type="ECO:0000313" key="5">
    <source>
        <dbReference type="Proteomes" id="UP001556631"/>
    </source>
</evidence>
<comment type="caution">
    <text evidence="4">The sequence shown here is derived from an EMBL/GenBank/DDBJ whole genome shotgun (WGS) entry which is preliminary data.</text>
</comment>
<feature type="domain" description="FAD-binding PCMH-type" evidence="3">
    <location>
        <begin position="14"/>
        <end position="182"/>
    </location>
</feature>
<name>A0ABV3T2S4_9ACTN</name>
<organism evidence="4 5">
    <name type="scientific">Nocardioides eburneus</name>
    <dbReference type="NCBI Taxonomy" id="3231482"/>
    <lineage>
        <taxon>Bacteria</taxon>
        <taxon>Bacillati</taxon>
        <taxon>Actinomycetota</taxon>
        <taxon>Actinomycetes</taxon>
        <taxon>Propionibacteriales</taxon>
        <taxon>Nocardioidaceae</taxon>
        <taxon>Nocardioides</taxon>
    </lineage>
</organism>
<dbReference type="Gene3D" id="3.30.43.10">
    <property type="entry name" value="Uridine Diphospho-n-acetylenolpyruvylglucosamine Reductase, domain 2"/>
    <property type="match status" value="1"/>
</dbReference>
<evidence type="ECO:0000256" key="2">
    <source>
        <dbReference type="SAM" id="MobiDB-lite"/>
    </source>
</evidence>
<dbReference type="SUPFAM" id="SSF56176">
    <property type="entry name" value="FAD-binding/transporter-associated domain-like"/>
    <property type="match status" value="1"/>
</dbReference>
<dbReference type="PANTHER" id="PTHR43762:SF1">
    <property type="entry name" value="D-ARABINONO-1,4-LACTONE OXIDASE"/>
    <property type="match status" value="1"/>
</dbReference>
<feature type="region of interest" description="Disordered" evidence="2">
    <location>
        <begin position="230"/>
        <end position="283"/>
    </location>
</feature>
<gene>
    <name evidence="4" type="ORF">AB3X52_17955</name>
</gene>
<evidence type="ECO:0000256" key="1">
    <source>
        <dbReference type="ARBA" id="ARBA00023002"/>
    </source>
</evidence>
<keyword evidence="5" id="KW-1185">Reference proteome</keyword>
<dbReference type="EMBL" id="JBFPJR010000045">
    <property type="protein sequence ID" value="MEX0429506.1"/>
    <property type="molecule type" value="Genomic_DNA"/>
</dbReference>
<dbReference type="RefSeq" id="WP_367995473.1">
    <property type="nucleotide sequence ID" value="NZ_JBFPJR010000045.1"/>
</dbReference>
<dbReference type="InterPro" id="IPR010031">
    <property type="entry name" value="FAD_lactone_oxidase-like"/>
</dbReference>
<dbReference type="InterPro" id="IPR016166">
    <property type="entry name" value="FAD-bd_PCMH"/>
</dbReference>
<accession>A0ABV3T2S4</accession>
<keyword evidence="1" id="KW-0560">Oxidoreductase</keyword>
<evidence type="ECO:0000313" key="4">
    <source>
        <dbReference type="EMBL" id="MEX0429506.1"/>
    </source>
</evidence>
<dbReference type="InterPro" id="IPR016169">
    <property type="entry name" value="FAD-bd_PCMH_sub2"/>
</dbReference>
<dbReference type="PANTHER" id="PTHR43762">
    <property type="entry name" value="L-GULONOLACTONE OXIDASE"/>
    <property type="match status" value="1"/>
</dbReference>
<dbReference type="Gene3D" id="3.30.70.2530">
    <property type="match status" value="1"/>
</dbReference>
<feature type="non-terminal residue" evidence="4">
    <location>
        <position position="283"/>
    </location>
</feature>
<dbReference type="InterPro" id="IPR006094">
    <property type="entry name" value="Oxid_FAD_bind_N"/>
</dbReference>
<dbReference type="Proteomes" id="UP001556631">
    <property type="component" value="Unassembled WGS sequence"/>
</dbReference>
<dbReference type="PROSITE" id="PS51387">
    <property type="entry name" value="FAD_PCMH"/>
    <property type="match status" value="1"/>
</dbReference>
<proteinExistence type="predicted"/>
<evidence type="ECO:0000259" key="3">
    <source>
        <dbReference type="PROSITE" id="PS51387"/>
    </source>
</evidence>
<dbReference type="InterPro" id="IPR016167">
    <property type="entry name" value="FAD-bd_PCMH_sub1"/>
</dbReference>
<dbReference type="Pfam" id="PF01565">
    <property type="entry name" value="FAD_binding_4"/>
    <property type="match status" value="1"/>
</dbReference>